<sequence>MEDRNIHDQHHTGGNTSDQYYPETPVSPRSAHLFQYEPGTTAALHSLSQFEPPITRAADCTGNIPKKLPSSNKKNLSIESGHVRHPAFFRALKHLASPLAPLVSITTGLPHPDFPRTLLAYHLLTWDQLDDIARHYHQVWPPVPETFGYPIQVPAWVGANSEFDLDIETKRRRLGRFMGLRGCESPVVDDSHSGSWQRHACEQETDEEMAERMEREWQAALRCARNQDSDEVLRRKTGGI</sequence>
<dbReference type="eggNOG" id="ENOG502STXT">
    <property type="taxonomic scope" value="Eukaryota"/>
</dbReference>
<gene>
    <name evidence="2" type="ORF">PVAR5_2739</name>
</gene>
<evidence type="ECO:0000313" key="3">
    <source>
        <dbReference type="Proteomes" id="UP000018001"/>
    </source>
</evidence>
<name>V5FQ62_BYSSN</name>
<feature type="region of interest" description="Disordered" evidence="1">
    <location>
        <begin position="1"/>
        <end position="24"/>
    </location>
</feature>
<organism evidence="2 3">
    <name type="scientific">Byssochlamys spectabilis (strain No. 5 / NBRC 109023)</name>
    <name type="common">Paecilomyces variotii</name>
    <dbReference type="NCBI Taxonomy" id="1356009"/>
    <lineage>
        <taxon>Eukaryota</taxon>
        <taxon>Fungi</taxon>
        <taxon>Dikarya</taxon>
        <taxon>Ascomycota</taxon>
        <taxon>Pezizomycotina</taxon>
        <taxon>Eurotiomycetes</taxon>
        <taxon>Eurotiomycetidae</taxon>
        <taxon>Eurotiales</taxon>
        <taxon>Thermoascaceae</taxon>
        <taxon>Paecilomyces</taxon>
    </lineage>
</organism>
<evidence type="ECO:0000256" key="1">
    <source>
        <dbReference type="SAM" id="MobiDB-lite"/>
    </source>
</evidence>
<proteinExistence type="predicted"/>
<dbReference type="InParanoid" id="V5FQ62"/>
<reference evidence="3" key="1">
    <citation type="journal article" date="2014" name="Genome Announc.">
        <title>Draft genome sequence of the formaldehyde-resistant fungus Byssochlamys spectabilis No. 5 (anamorph Paecilomyces variotii No. 5) (NBRC109023).</title>
        <authorList>
            <person name="Oka T."/>
            <person name="Ekino K."/>
            <person name="Fukuda K."/>
            <person name="Nomura Y."/>
        </authorList>
    </citation>
    <scope>NUCLEOTIDE SEQUENCE [LARGE SCALE GENOMIC DNA]</scope>
    <source>
        <strain evidence="3">No. 5 / NBRC 109023</strain>
    </source>
</reference>
<evidence type="ECO:0000313" key="2">
    <source>
        <dbReference type="EMBL" id="GAD94118.1"/>
    </source>
</evidence>
<keyword evidence="3" id="KW-1185">Reference proteome</keyword>
<protein>
    <submittedName>
        <fullName evidence="2">Uncharacterized protein</fullName>
    </submittedName>
</protein>
<dbReference type="HOGENOM" id="CLU_095402_1_0_1"/>
<accession>V5FQ62</accession>
<dbReference type="AlphaFoldDB" id="V5FQ62"/>
<dbReference type="EMBL" id="BAUL01000079">
    <property type="protein sequence ID" value="GAD94118.1"/>
    <property type="molecule type" value="Genomic_DNA"/>
</dbReference>
<dbReference type="OrthoDB" id="4156665at2759"/>
<comment type="caution">
    <text evidence="2">The sequence shown here is derived from an EMBL/GenBank/DDBJ whole genome shotgun (WGS) entry which is preliminary data.</text>
</comment>
<dbReference type="Proteomes" id="UP000018001">
    <property type="component" value="Unassembled WGS sequence"/>
</dbReference>
<feature type="compositionally biased region" description="Basic and acidic residues" evidence="1">
    <location>
        <begin position="1"/>
        <end position="11"/>
    </location>
</feature>